<feature type="domain" description="Phospholipid/glycerol acyltransferase" evidence="6">
    <location>
        <begin position="135"/>
        <end position="251"/>
    </location>
</feature>
<dbReference type="GO" id="GO:0036149">
    <property type="term" value="P:phosphatidylinositol acyl-chain remodeling"/>
    <property type="evidence" value="ECO:0007669"/>
    <property type="project" value="TreeGrafter"/>
</dbReference>
<organism evidence="7 8">
    <name type="scientific">Steinernema hermaphroditum</name>
    <dbReference type="NCBI Taxonomy" id="289476"/>
    <lineage>
        <taxon>Eukaryota</taxon>
        <taxon>Metazoa</taxon>
        <taxon>Ecdysozoa</taxon>
        <taxon>Nematoda</taxon>
        <taxon>Chromadorea</taxon>
        <taxon>Rhabditida</taxon>
        <taxon>Tylenchina</taxon>
        <taxon>Panagrolaimomorpha</taxon>
        <taxon>Strongyloidoidea</taxon>
        <taxon>Steinernematidae</taxon>
        <taxon>Steinernema</taxon>
    </lineage>
</organism>
<keyword evidence="2" id="KW-0808">Transferase</keyword>
<dbReference type="SUPFAM" id="SSF69593">
    <property type="entry name" value="Glycerol-3-phosphate (1)-acyltransferase"/>
    <property type="match status" value="1"/>
</dbReference>
<name>A0AA39HTG0_9BILA</name>
<keyword evidence="3" id="KW-0012">Acyltransferase</keyword>
<feature type="transmembrane region" description="Helical" evidence="5">
    <location>
        <begin position="58"/>
        <end position="80"/>
    </location>
</feature>
<dbReference type="SMART" id="SM00563">
    <property type="entry name" value="PlsC"/>
    <property type="match status" value="1"/>
</dbReference>
<evidence type="ECO:0000313" key="7">
    <source>
        <dbReference type="EMBL" id="KAK0411758.1"/>
    </source>
</evidence>
<evidence type="ECO:0000256" key="1">
    <source>
        <dbReference type="ARBA" id="ARBA00008655"/>
    </source>
</evidence>
<keyword evidence="5" id="KW-0472">Membrane</keyword>
<dbReference type="CDD" id="cd07990">
    <property type="entry name" value="LPLAT_LCLAT1-like"/>
    <property type="match status" value="1"/>
</dbReference>
<evidence type="ECO:0000256" key="4">
    <source>
        <dbReference type="SAM" id="MobiDB-lite"/>
    </source>
</evidence>
<dbReference type="GO" id="GO:0005783">
    <property type="term" value="C:endoplasmic reticulum"/>
    <property type="evidence" value="ECO:0007669"/>
    <property type="project" value="TreeGrafter"/>
</dbReference>
<proteinExistence type="inferred from homology"/>
<gene>
    <name evidence="7" type="ORF">QR680_005826</name>
</gene>
<evidence type="ECO:0000256" key="5">
    <source>
        <dbReference type="SAM" id="Phobius"/>
    </source>
</evidence>
<keyword evidence="5" id="KW-1133">Transmembrane helix</keyword>
<dbReference type="GO" id="GO:0016746">
    <property type="term" value="F:acyltransferase activity"/>
    <property type="evidence" value="ECO:0007669"/>
    <property type="project" value="UniProtKB-KW"/>
</dbReference>
<dbReference type="InterPro" id="IPR002123">
    <property type="entry name" value="Plipid/glycerol_acylTrfase"/>
</dbReference>
<dbReference type="Pfam" id="PF01553">
    <property type="entry name" value="Acyltransferase"/>
    <property type="match status" value="1"/>
</dbReference>
<evidence type="ECO:0000256" key="3">
    <source>
        <dbReference type="ARBA" id="ARBA00023315"/>
    </source>
</evidence>
<dbReference type="Proteomes" id="UP001175271">
    <property type="component" value="Unassembled WGS sequence"/>
</dbReference>
<keyword evidence="8" id="KW-1185">Reference proteome</keyword>
<dbReference type="Pfam" id="PF16076">
    <property type="entry name" value="Acyltransf_C"/>
    <property type="match status" value="1"/>
</dbReference>
<dbReference type="PANTHER" id="PTHR10983">
    <property type="entry name" value="1-ACYLGLYCEROL-3-PHOSPHATE ACYLTRANSFERASE-RELATED"/>
    <property type="match status" value="1"/>
</dbReference>
<dbReference type="EMBL" id="JAUCMV010000003">
    <property type="protein sequence ID" value="KAK0411758.1"/>
    <property type="molecule type" value="Genomic_DNA"/>
</dbReference>
<evidence type="ECO:0000313" key="8">
    <source>
        <dbReference type="Proteomes" id="UP001175271"/>
    </source>
</evidence>
<comment type="caution">
    <text evidence="7">The sequence shown here is derived from an EMBL/GenBank/DDBJ whole genome shotgun (WGS) entry which is preliminary data.</text>
</comment>
<feature type="region of interest" description="Disordered" evidence="4">
    <location>
        <begin position="1"/>
        <end position="41"/>
    </location>
</feature>
<sequence length="440" mass="51686">MEESELKHRTSTQSSDSSEASDSSESSARSRVGKNLPGERSRWSQSTNWERFLWLLKIPLRTVLCASLVTVFFLTYHGFMLPILWARRFWPRLYWFYEGKLYKWLQAFVASWGITAGYSVYEYGEDIGDLCEERVLVMCNHLSTADVPTIFAVLQNKGVASRKTLWLMDQMFRYTPFGVVGHMHGDYFVKQGKATRDRELIRLKEHLRDVYWDRDRRWVILFPEGGFYCNRIESSQAYAKKNGFPHTEWTTLPRQGAVKAILEEIGPRDPDENENLQKSRSASKLKLIKDTVGALREKKYIKETRPPIKYVLDMTIAYPNANPLSLETLMFGTREECDIAVNYKVYRADEVPFHDETKLRDWMYQVYVEKDKLLDNYYREGVFTTGEEGSLVRFSWSKIVFQYVFWFTSAYLLFHVYWWIITIPFGVLAVIFRAVEPKGI</sequence>
<dbReference type="PANTHER" id="PTHR10983:SF2">
    <property type="entry name" value="ACYL-COA:LYSOPHOSPHATIDYLGLYCEROL ACYLTRANSFERASE 1"/>
    <property type="match status" value="1"/>
</dbReference>
<reference evidence="7" key="1">
    <citation type="submission" date="2023-06" db="EMBL/GenBank/DDBJ databases">
        <title>Genomic analysis of the entomopathogenic nematode Steinernema hermaphroditum.</title>
        <authorList>
            <person name="Schwarz E.M."/>
            <person name="Heppert J.K."/>
            <person name="Baniya A."/>
            <person name="Schwartz H.T."/>
            <person name="Tan C.-H."/>
            <person name="Antoshechkin I."/>
            <person name="Sternberg P.W."/>
            <person name="Goodrich-Blair H."/>
            <person name="Dillman A.R."/>
        </authorList>
    </citation>
    <scope>NUCLEOTIDE SEQUENCE</scope>
    <source>
        <strain evidence="7">PS9179</strain>
        <tissue evidence="7">Whole animal</tissue>
    </source>
</reference>
<comment type="similarity">
    <text evidence="1">Belongs to the 1-acyl-sn-glycerol-3-phosphate acyltransferase family.</text>
</comment>
<feature type="transmembrane region" description="Helical" evidence="5">
    <location>
        <begin position="403"/>
        <end position="432"/>
    </location>
</feature>
<dbReference type="InterPro" id="IPR032098">
    <property type="entry name" value="Acyltransf_C"/>
</dbReference>
<feature type="compositionally biased region" description="Low complexity" evidence="4">
    <location>
        <begin position="14"/>
        <end position="30"/>
    </location>
</feature>
<dbReference type="AlphaFoldDB" id="A0AA39HTG0"/>
<evidence type="ECO:0000256" key="2">
    <source>
        <dbReference type="ARBA" id="ARBA00022679"/>
    </source>
</evidence>
<accession>A0AA39HTG0</accession>
<protein>
    <recommendedName>
        <fullName evidence="6">Phospholipid/glycerol acyltransferase domain-containing protein</fullName>
    </recommendedName>
</protein>
<keyword evidence="5" id="KW-0812">Transmembrane</keyword>
<evidence type="ECO:0000259" key="6">
    <source>
        <dbReference type="SMART" id="SM00563"/>
    </source>
</evidence>